<evidence type="ECO:0000313" key="1">
    <source>
        <dbReference type="WBParaSite" id="SSLN_0000201201-mRNA-1"/>
    </source>
</evidence>
<dbReference type="AlphaFoldDB" id="A0A183SCJ6"/>
<accession>A0A183SCJ6</accession>
<dbReference type="WBParaSite" id="SSLN_0000201201-mRNA-1">
    <property type="protein sequence ID" value="SSLN_0000201201-mRNA-1"/>
    <property type="gene ID" value="SSLN_0000201201"/>
</dbReference>
<name>A0A183SCJ6_SCHSO</name>
<protein>
    <submittedName>
        <fullName evidence="1">Reverse transcriptase domain-containing protein</fullName>
    </submittedName>
</protein>
<reference evidence="1" key="1">
    <citation type="submission" date="2016-06" db="UniProtKB">
        <authorList>
            <consortium name="WormBaseParasite"/>
        </authorList>
    </citation>
    <scope>IDENTIFICATION</scope>
</reference>
<sequence length="63" mass="7129">LMDVIRDAKYEIGMPVKTLRELLTRYTKNVQFLCNGQLYKQTDGIAMCSPLGPSLANVFMGKF</sequence>
<organism evidence="1">
    <name type="scientific">Schistocephalus solidus</name>
    <name type="common">Tapeworm</name>
    <dbReference type="NCBI Taxonomy" id="70667"/>
    <lineage>
        <taxon>Eukaryota</taxon>
        <taxon>Metazoa</taxon>
        <taxon>Spiralia</taxon>
        <taxon>Lophotrochozoa</taxon>
        <taxon>Platyhelminthes</taxon>
        <taxon>Cestoda</taxon>
        <taxon>Eucestoda</taxon>
        <taxon>Diphyllobothriidea</taxon>
        <taxon>Diphyllobothriidae</taxon>
        <taxon>Schistocephalus</taxon>
    </lineage>
</organism>
<proteinExistence type="predicted"/>